<dbReference type="PANTHER" id="PTHR37938:SF1">
    <property type="entry name" value="BLL0215 PROTEIN"/>
    <property type="match status" value="1"/>
</dbReference>
<dbReference type="PANTHER" id="PTHR37938">
    <property type="entry name" value="BLL0215 PROTEIN"/>
    <property type="match status" value="1"/>
</dbReference>
<sequence>MSTRHKRHVDSDRLVYTCPHCDSDVEVHEGQLGEIIDCPNPACGRPFDVPAPDARLSTRQPGEGGTRKVLKAGLAADIEHDIMVRHPAMFRNRPITYLGVLLLIFGGIAGALILTAELPIIGMASGVAALVGIAMLAIWYVQVLYRTLTITNKRTIYRQGIVSRRTNEVQHDDVRNIQVNQGFLERLLGVGRIAISSSGQDDMEIDVKGIPHPDSIAETIRTYQ</sequence>
<dbReference type="KEGG" id="mri:Mal4_18200"/>
<evidence type="ECO:0000259" key="2">
    <source>
        <dbReference type="Pfam" id="PF03703"/>
    </source>
</evidence>
<name>A0A517Z4U0_9PLAN</name>
<organism evidence="3 4">
    <name type="scientific">Maioricimonas rarisocia</name>
    <dbReference type="NCBI Taxonomy" id="2528026"/>
    <lineage>
        <taxon>Bacteria</taxon>
        <taxon>Pseudomonadati</taxon>
        <taxon>Planctomycetota</taxon>
        <taxon>Planctomycetia</taxon>
        <taxon>Planctomycetales</taxon>
        <taxon>Planctomycetaceae</taxon>
        <taxon>Maioricimonas</taxon>
    </lineage>
</organism>
<evidence type="ECO:0000256" key="1">
    <source>
        <dbReference type="SAM" id="Phobius"/>
    </source>
</evidence>
<proteinExistence type="predicted"/>
<keyword evidence="1" id="KW-0812">Transmembrane</keyword>
<feature type="transmembrane region" description="Helical" evidence="1">
    <location>
        <begin position="120"/>
        <end position="145"/>
    </location>
</feature>
<accession>A0A517Z4U0</accession>
<keyword evidence="1" id="KW-1133">Transmembrane helix</keyword>
<evidence type="ECO:0000313" key="4">
    <source>
        <dbReference type="Proteomes" id="UP000320496"/>
    </source>
</evidence>
<dbReference type="AlphaFoldDB" id="A0A517Z4U0"/>
<keyword evidence="1" id="KW-0472">Membrane</keyword>
<protein>
    <submittedName>
        <fullName evidence="3">Bacterial membrane flanked domain protein</fullName>
    </submittedName>
</protein>
<reference evidence="3 4" key="1">
    <citation type="submission" date="2019-02" db="EMBL/GenBank/DDBJ databases">
        <title>Deep-cultivation of Planctomycetes and their phenomic and genomic characterization uncovers novel biology.</title>
        <authorList>
            <person name="Wiegand S."/>
            <person name="Jogler M."/>
            <person name="Boedeker C."/>
            <person name="Pinto D."/>
            <person name="Vollmers J."/>
            <person name="Rivas-Marin E."/>
            <person name="Kohn T."/>
            <person name="Peeters S.H."/>
            <person name="Heuer A."/>
            <person name="Rast P."/>
            <person name="Oberbeckmann S."/>
            <person name="Bunk B."/>
            <person name="Jeske O."/>
            <person name="Meyerdierks A."/>
            <person name="Storesund J.E."/>
            <person name="Kallscheuer N."/>
            <person name="Luecker S."/>
            <person name="Lage O.M."/>
            <person name="Pohl T."/>
            <person name="Merkel B.J."/>
            <person name="Hornburger P."/>
            <person name="Mueller R.-W."/>
            <person name="Bruemmer F."/>
            <person name="Labrenz M."/>
            <person name="Spormann A.M."/>
            <person name="Op den Camp H."/>
            <person name="Overmann J."/>
            <person name="Amann R."/>
            <person name="Jetten M.S.M."/>
            <person name="Mascher T."/>
            <person name="Medema M.H."/>
            <person name="Devos D.P."/>
            <person name="Kaster A.-K."/>
            <person name="Ovreas L."/>
            <person name="Rohde M."/>
            <person name="Galperin M.Y."/>
            <person name="Jogler C."/>
        </authorList>
    </citation>
    <scope>NUCLEOTIDE SEQUENCE [LARGE SCALE GENOMIC DNA]</scope>
    <source>
        <strain evidence="3 4">Mal4</strain>
    </source>
</reference>
<dbReference type="Gene3D" id="2.20.28.160">
    <property type="match status" value="1"/>
</dbReference>
<dbReference type="OrthoDB" id="288063at2"/>
<dbReference type="EMBL" id="CP036275">
    <property type="protein sequence ID" value="QDU37506.1"/>
    <property type="molecule type" value="Genomic_DNA"/>
</dbReference>
<feature type="transmembrane region" description="Helical" evidence="1">
    <location>
        <begin position="95"/>
        <end position="114"/>
    </location>
</feature>
<dbReference type="RefSeq" id="WP_145368378.1">
    <property type="nucleotide sequence ID" value="NZ_CP036275.1"/>
</dbReference>
<feature type="domain" description="YdbS-like PH" evidence="2">
    <location>
        <begin position="148"/>
        <end position="220"/>
    </location>
</feature>
<dbReference type="Pfam" id="PF03703">
    <property type="entry name" value="bPH_2"/>
    <property type="match status" value="1"/>
</dbReference>
<dbReference type="InterPro" id="IPR005182">
    <property type="entry name" value="YdbS-like_PH"/>
</dbReference>
<keyword evidence="4" id="KW-1185">Reference proteome</keyword>
<gene>
    <name evidence="3" type="ORF">Mal4_18200</name>
</gene>
<dbReference type="Proteomes" id="UP000320496">
    <property type="component" value="Chromosome"/>
</dbReference>
<evidence type="ECO:0000313" key="3">
    <source>
        <dbReference type="EMBL" id="QDU37506.1"/>
    </source>
</evidence>